<dbReference type="InterPro" id="IPR000182">
    <property type="entry name" value="GNAT_dom"/>
</dbReference>
<reference evidence="2 3" key="1">
    <citation type="journal article" date="2018" name="New Phytol.">
        <title>Comparative genomics and transcriptomics depict ericoid mycorrhizal fungi as versatile saprotrophs and plant mutualists.</title>
        <authorList>
            <person name="Martino E."/>
            <person name="Morin E."/>
            <person name="Grelet G.A."/>
            <person name="Kuo A."/>
            <person name="Kohler A."/>
            <person name="Daghino S."/>
            <person name="Barry K.W."/>
            <person name="Cichocki N."/>
            <person name="Clum A."/>
            <person name="Dockter R.B."/>
            <person name="Hainaut M."/>
            <person name="Kuo R.C."/>
            <person name="LaButti K."/>
            <person name="Lindahl B.D."/>
            <person name="Lindquist E.A."/>
            <person name="Lipzen A."/>
            <person name="Khouja H.R."/>
            <person name="Magnuson J."/>
            <person name="Murat C."/>
            <person name="Ohm R.A."/>
            <person name="Singer S.W."/>
            <person name="Spatafora J.W."/>
            <person name="Wang M."/>
            <person name="Veneault-Fourrey C."/>
            <person name="Henrissat B."/>
            <person name="Grigoriev I.V."/>
            <person name="Martin F.M."/>
            <person name="Perotto S."/>
        </authorList>
    </citation>
    <scope>NUCLEOTIDE SEQUENCE [LARGE SCALE GENOMIC DNA]</scope>
    <source>
        <strain evidence="2 3">ATCC 22711</strain>
    </source>
</reference>
<accession>A0A2T3BEX4</accession>
<gene>
    <name evidence="2" type="ORF">M430DRAFT_32485</name>
</gene>
<evidence type="ECO:0000313" key="2">
    <source>
        <dbReference type="EMBL" id="PSS27939.1"/>
    </source>
</evidence>
<proteinExistence type="predicted"/>
<dbReference type="Proteomes" id="UP000241818">
    <property type="component" value="Unassembled WGS sequence"/>
</dbReference>
<dbReference type="Gene3D" id="3.40.630.30">
    <property type="match status" value="1"/>
</dbReference>
<evidence type="ECO:0000259" key="1">
    <source>
        <dbReference type="PROSITE" id="PS51186"/>
    </source>
</evidence>
<organism evidence="2 3">
    <name type="scientific">Amorphotheca resinae ATCC 22711</name>
    <dbReference type="NCBI Taxonomy" id="857342"/>
    <lineage>
        <taxon>Eukaryota</taxon>
        <taxon>Fungi</taxon>
        <taxon>Dikarya</taxon>
        <taxon>Ascomycota</taxon>
        <taxon>Pezizomycotina</taxon>
        <taxon>Leotiomycetes</taxon>
        <taxon>Helotiales</taxon>
        <taxon>Amorphothecaceae</taxon>
        <taxon>Amorphotheca</taxon>
    </lineage>
</organism>
<sequence>MASPAAPSSQRFTIRPAHLSDYQAIGELAATTYSHTPLTQFLAPYRVAHPRAYTRRFTQPALLRLLDARSLSFVAVETARPDVIVGYVQCKRLGSDAAAQELMRERESNLGRRCLRWLVWRWFRLRDRLVGGNRSEDGEAGLLFEGWNKRDERRYWEGFGERRNRWYVQSCVVRKEFQRLGIGRRLLGEVLRRAERENVVVGLESSEEGEALYRSLGFELLGRFEQDPYADFLGRGGGIFMWTPPAWKAKALEEKK</sequence>
<keyword evidence="3" id="KW-1185">Reference proteome</keyword>
<dbReference type="Pfam" id="PF13673">
    <property type="entry name" value="Acetyltransf_10"/>
    <property type="match status" value="1"/>
</dbReference>
<dbReference type="InterPro" id="IPR016181">
    <property type="entry name" value="Acyl_CoA_acyltransferase"/>
</dbReference>
<dbReference type="PANTHER" id="PTHR42791:SF1">
    <property type="entry name" value="N-ACETYLTRANSFERASE DOMAIN-CONTAINING PROTEIN"/>
    <property type="match status" value="1"/>
</dbReference>
<evidence type="ECO:0000313" key="3">
    <source>
        <dbReference type="Proteomes" id="UP000241818"/>
    </source>
</evidence>
<dbReference type="PANTHER" id="PTHR42791">
    <property type="entry name" value="GNAT FAMILY ACETYLTRANSFERASE"/>
    <property type="match status" value="1"/>
</dbReference>
<dbReference type="PROSITE" id="PS51186">
    <property type="entry name" value="GNAT"/>
    <property type="match status" value="1"/>
</dbReference>
<dbReference type="GeneID" id="36574262"/>
<dbReference type="SUPFAM" id="SSF55729">
    <property type="entry name" value="Acyl-CoA N-acyltransferases (Nat)"/>
    <property type="match status" value="1"/>
</dbReference>
<dbReference type="AlphaFoldDB" id="A0A2T3BEX4"/>
<dbReference type="EMBL" id="KZ679006">
    <property type="protein sequence ID" value="PSS27939.1"/>
    <property type="molecule type" value="Genomic_DNA"/>
</dbReference>
<dbReference type="RefSeq" id="XP_024725464.1">
    <property type="nucleotide sequence ID" value="XM_024866181.1"/>
</dbReference>
<dbReference type="CDD" id="cd04301">
    <property type="entry name" value="NAT_SF"/>
    <property type="match status" value="1"/>
</dbReference>
<name>A0A2T3BEX4_AMORE</name>
<dbReference type="GO" id="GO:0016747">
    <property type="term" value="F:acyltransferase activity, transferring groups other than amino-acyl groups"/>
    <property type="evidence" value="ECO:0007669"/>
    <property type="project" value="InterPro"/>
</dbReference>
<dbReference type="STRING" id="857342.A0A2T3BEX4"/>
<dbReference type="InParanoid" id="A0A2T3BEX4"/>
<dbReference type="OrthoDB" id="410198at2759"/>
<protein>
    <recommendedName>
        <fullName evidence="1">N-acetyltransferase domain-containing protein</fullName>
    </recommendedName>
</protein>
<feature type="domain" description="N-acetyltransferase" evidence="1">
    <location>
        <begin position="158"/>
        <end position="246"/>
    </location>
</feature>
<dbReference type="InterPro" id="IPR052523">
    <property type="entry name" value="Trichothecene_AcTrans"/>
</dbReference>